<feature type="region of interest" description="Disordered" evidence="5">
    <location>
        <begin position="162"/>
        <end position="193"/>
    </location>
</feature>
<dbReference type="InterPro" id="IPR003689">
    <property type="entry name" value="ZIP"/>
</dbReference>
<dbReference type="GO" id="GO:0005886">
    <property type="term" value="C:plasma membrane"/>
    <property type="evidence" value="ECO:0007669"/>
    <property type="project" value="TreeGrafter"/>
</dbReference>
<dbReference type="OrthoDB" id="448280at2759"/>
<dbReference type="Pfam" id="PF02535">
    <property type="entry name" value="Zip"/>
    <property type="match status" value="1"/>
</dbReference>
<feature type="transmembrane region" description="Helical" evidence="6">
    <location>
        <begin position="28"/>
        <end position="49"/>
    </location>
</feature>
<dbReference type="Proteomes" id="UP000410492">
    <property type="component" value="Unassembled WGS sequence"/>
</dbReference>
<reference evidence="7 8" key="1">
    <citation type="submission" date="2019-01" db="EMBL/GenBank/DDBJ databases">
        <authorList>
            <person name="Sayadi A."/>
        </authorList>
    </citation>
    <scope>NUCLEOTIDE SEQUENCE [LARGE SCALE GENOMIC DNA]</scope>
</reference>
<sequence length="347" mass="38732">MSDFEKMILTHHHAGVNGTEEDDTKGNIYVAKGTAMAILFLCSFCLGCLPIKLSEWLKWSEHAVAKENAYVKIFLGFGGGVLLCTTFLHLLPEVNESFEDVNPTPNIEIHYAELLMCSGFFIMYFIEECVHVYLARKEKLTPIRRSLSIRRGSMKLDLSLDSNRSSANGSTPHHHHHDLRHHQQHHQSRHHQHHSHLQSSTAAVVRGLLVVMALSIHELFEGLAVGLEHSPKAVWYMFGAISIHKFVIAFCIGMELVTSGLRRLIVTVYVFTFAVVSPIGIGLGIIVTYVESNSFTIMSVILQGLASGTLLYIVFFEILQADKKSGLKQYLSVLVGFSIMFAITLLG</sequence>
<gene>
    <name evidence="7" type="ORF">CALMAC_LOCUS14913</name>
</gene>
<feature type="transmembrane region" description="Helical" evidence="6">
    <location>
        <begin position="264"/>
        <end position="289"/>
    </location>
</feature>
<evidence type="ECO:0000313" key="8">
    <source>
        <dbReference type="Proteomes" id="UP000410492"/>
    </source>
</evidence>
<keyword evidence="8" id="KW-1185">Reference proteome</keyword>
<dbReference type="PANTHER" id="PTHR11040:SF203">
    <property type="entry name" value="FI18611P1-RELATED"/>
    <property type="match status" value="1"/>
</dbReference>
<name>A0A653D6L9_CALMS</name>
<protein>
    <recommendedName>
        <fullName evidence="9">Zinc/iron permease</fullName>
    </recommendedName>
</protein>
<feature type="transmembrane region" description="Helical" evidence="6">
    <location>
        <begin position="233"/>
        <end position="252"/>
    </location>
</feature>
<keyword evidence="3 6" id="KW-1133">Transmembrane helix</keyword>
<keyword evidence="4 6" id="KW-0472">Membrane</keyword>
<evidence type="ECO:0000256" key="4">
    <source>
        <dbReference type="ARBA" id="ARBA00023136"/>
    </source>
</evidence>
<proteinExistence type="predicted"/>
<feature type="transmembrane region" description="Helical" evidence="6">
    <location>
        <begin position="69"/>
        <end position="91"/>
    </location>
</feature>
<feature type="transmembrane region" description="Helical" evidence="6">
    <location>
        <begin position="327"/>
        <end position="346"/>
    </location>
</feature>
<dbReference type="EMBL" id="CAACVG010010447">
    <property type="protein sequence ID" value="VEN55842.1"/>
    <property type="molecule type" value="Genomic_DNA"/>
</dbReference>
<dbReference type="PANTHER" id="PTHR11040">
    <property type="entry name" value="ZINC/IRON TRANSPORTER"/>
    <property type="match status" value="1"/>
</dbReference>
<evidence type="ECO:0000313" key="7">
    <source>
        <dbReference type="EMBL" id="VEN55842.1"/>
    </source>
</evidence>
<organism evidence="7 8">
    <name type="scientific">Callosobruchus maculatus</name>
    <name type="common">Southern cowpea weevil</name>
    <name type="synonym">Pulse bruchid</name>
    <dbReference type="NCBI Taxonomy" id="64391"/>
    <lineage>
        <taxon>Eukaryota</taxon>
        <taxon>Metazoa</taxon>
        <taxon>Ecdysozoa</taxon>
        <taxon>Arthropoda</taxon>
        <taxon>Hexapoda</taxon>
        <taxon>Insecta</taxon>
        <taxon>Pterygota</taxon>
        <taxon>Neoptera</taxon>
        <taxon>Endopterygota</taxon>
        <taxon>Coleoptera</taxon>
        <taxon>Polyphaga</taxon>
        <taxon>Cucujiformia</taxon>
        <taxon>Chrysomeloidea</taxon>
        <taxon>Chrysomelidae</taxon>
        <taxon>Bruchinae</taxon>
        <taxon>Bruchini</taxon>
        <taxon>Callosobruchus</taxon>
    </lineage>
</organism>
<feature type="transmembrane region" description="Helical" evidence="6">
    <location>
        <begin position="111"/>
        <end position="135"/>
    </location>
</feature>
<feature type="transmembrane region" description="Helical" evidence="6">
    <location>
        <begin position="295"/>
        <end position="315"/>
    </location>
</feature>
<evidence type="ECO:0008006" key="9">
    <source>
        <dbReference type="Google" id="ProtNLM"/>
    </source>
</evidence>
<evidence type="ECO:0000256" key="5">
    <source>
        <dbReference type="SAM" id="MobiDB-lite"/>
    </source>
</evidence>
<feature type="compositionally biased region" description="Basic residues" evidence="5">
    <location>
        <begin position="172"/>
        <end position="193"/>
    </location>
</feature>
<keyword evidence="2 6" id="KW-0812">Transmembrane</keyword>
<dbReference type="AlphaFoldDB" id="A0A653D6L9"/>
<evidence type="ECO:0000256" key="3">
    <source>
        <dbReference type="ARBA" id="ARBA00022989"/>
    </source>
</evidence>
<comment type="subcellular location">
    <subcellularLocation>
        <location evidence="1">Membrane</location>
        <topology evidence="1">Multi-pass membrane protein</topology>
    </subcellularLocation>
</comment>
<dbReference type="GO" id="GO:0005385">
    <property type="term" value="F:zinc ion transmembrane transporter activity"/>
    <property type="evidence" value="ECO:0007669"/>
    <property type="project" value="TreeGrafter"/>
</dbReference>
<evidence type="ECO:0000256" key="6">
    <source>
        <dbReference type="SAM" id="Phobius"/>
    </source>
</evidence>
<feature type="compositionally biased region" description="Polar residues" evidence="5">
    <location>
        <begin position="162"/>
        <end position="171"/>
    </location>
</feature>
<feature type="transmembrane region" description="Helical" evidence="6">
    <location>
        <begin position="203"/>
        <end position="227"/>
    </location>
</feature>
<evidence type="ECO:0000256" key="1">
    <source>
        <dbReference type="ARBA" id="ARBA00004141"/>
    </source>
</evidence>
<evidence type="ECO:0000256" key="2">
    <source>
        <dbReference type="ARBA" id="ARBA00022692"/>
    </source>
</evidence>
<accession>A0A653D6L9</accession>